<proteinExistence type="predicted"/>
<evidence type="ECO:0000313" key="2">
    <source>
        <dbReference type="Proteomes" id="UP000594508"/>
    </source>
</evidence>
<dbReference type="Proteomes" id="UP000594508">
    <property type="component" value="Chromosome"/>
</dbReference>
<gene>
    <name evidence="1" type="ORF">CVT00_01095</name>
</gene>
<dbReference type="AlphaFoldDB" id="A0A7S9WR52"/>
<evidence type="ECO:0000313" key="1">
    <source>
        <dbReference type="EMBL" id="QPH90170.1"/>
    </source>
</evidence>
<dbReference type="EMBL" id="CP060707">
    <property type="protein sequence ID" value="QPH90170.1"/>
    <property type="molecule type" value="Genomic_DNA"/>
</dbReference>
<organism evidence="1 2">
    <name type="scientific">Campylobacter concisus</name>
    <dbReference type="NCBI Taxonomy" id="199"/>
    <lineage>
        <taxon>Bacteria</taxon>
        <taxon>Pseudomonadati</taxon>
        <taxon>Campylobacterota</taxon>
        <taxon>Epsilonproteobacteria</taxon>
        <taxon>Campylobacterales</taxon>
        <taxon>Campylobacteraceae</taxon>
        <taxon>Campylobacter</taxon>
    </lineage>
</organism>
<protein>
    <submittedName>
        <fullName evidence="1">Uncharacterized protein</fullName>
    </submittedName>
</protein>
<name>A0A7S9WR52_9BACT</name>
<accession>A0A7S9WR52</accession>
<sequence>MDDKFEPYRQKAKDACKDEIKKYIALNKALFLSRLGKKEMDLLRSDFEITRLKTLSKLMASLSLEEHFEIRDLIVDDGEIRSLPDFFQSCLH</sequence>
<reference evidence="1 2" key="1">
    <citation type="journal article" date="2018" name="Emerg. Microbes Infect.">
        <title>Genomic analysis of oral Campylobacter concisus strains identified a potential bacterial molecular marker associated with active Crohn's disease.</title>
        <authorList>
            <person name="Liu F."/>
            <person name="Ma R."/>
            <person name="Tay C.Y.A."/>
            <person name="Octavia S."/>
            <person name="Lan R."/>
            <person name="Chung H.K.L."/>
            <person name="Riordan S.M."/>
            <person name="Grimm M.C."/>
            <person name="Leong R.W."/>
            <person name="Tanaka M.M."/>
            <person name="Connor S."/>
            <person name="Zhang L."/>
        </authorList>
    </citation>
    <scope>NUCLEOTIDE SEQUENCE [LARGE SCALE GENOMIC DNA]</scope>
    <source>
        <strain evidence="1 2">P1CDO2</strain>
    </source>
</reference>
<dbReference type="RefSeq" id="WP_107915614.1">
    <property type="nucleotide sequence ID" value="NZ_CP060707.1"/>
</dbReference>